<organism evidence="6 7">
    <name type="scientific">Clostridium frigidicarnis</name>
    <dbReference type="NCBI Taxonomy" id="84698"/>
    <lineage>
        <taxon>Bacteria</taxon>
        <taxon>Bacillati</taxon>
        <taxon>Bacillota</taxon>
        <taxon>Clostridia</taxon>
        <taxon>Eubacteriales</taxon>
        <taxon>Clostridiaceae</taxon>
        <taxon>Clostridium</taxon>
    </lineage>
</organism>
<evidence type="ECO:0000256" key="3">
    <source>
        <dbReference type="ARBA" id="ARBA00022989"/>
    </source>
</evidence>
<dbReference type="OrthoDB" id="1936150at2"/>
<dbReference type="STRING" id="84698.SAMN04488528_101075"/>
<dbReference type="GO" id="GO:0043190">
    <property type="term" value="C:ATP-binding cassette (ABC) transporter complex"/>
    <property type="evidence" value="ECO:0007669"/>
    <property type="project" value="TreeGrafter"/>
</dbReference>
<evidence type="ECO:0000256" key="4">
    <source>
        <dbReference type="ARBA" id="ARBA00023136"/>
    </source>
</evidence>
<evidence type="ECO:0000313" key="7">
    <source>
        <dbReference type="Proteomes" id="UP000198619"/>
    </source>
</evidence>
<accession>A0A1I0XYE5</accession>
<dbReference type="PANTHER" id="PTHR43723">
    <property type="entry name" value="COBALT TRANSPORT PROTEIN CBIQ"/>
    <property type="match status" value="1"/>
</dbReference>
<keyword evidence="7" id="KW-1185">Reference proteome</keyword>
<gene>
    <name evidence="6" type="ORF">SAMN04488528_101075</name>
</gene>
<evidence type="ECO:0000256" key="5">
    <source>
        <dbReference type="SAM" id="Phobius"/>
    </source>
</evidence>
<dbReference type="InterPro" id="IPR003339">
    <property type="entry name" value="ABC/ECF_trnsptr_transmembrane"/>
</dbReference>
<keyword evidence="2 5" id="KW-0812">Transmembrane</keyword>
<comment type="subcellular location">
    <subcellularLocation>
        <location evidence="1">Membrane</location>
        <topology evidence="1">Multi-pass membrane protein</topology>
    </subcellularLocation>
</comment>
<protein>
    <submittedName>
        <fullName evidence="6">Cobalt/nickel transport system permease protein</fullName>
    </submittedName>
</protein>
<feature type="transmembrane region" description="Helical" evidence="5">
    <location>
        <begin position="213"/>
        <end position="230"/>
    </location>
</feature>
<reference evidence="6 7" key="1">
    <citation type="submission" date="2016-10" db="EMBL/GenBank/DDBJ databases">
        <authorList>
            <person name="de Groot N.N."/>
        </authorList>
    </citation>
    <scope>NUCLEOTIDE SEQUENCE [LARGE SCALE GENOMIC DNA]</scope>
    <source>
        <strain evidence="6 7">DSM 12271</strain>
    </source>
</reference>
<feature type="transmembrane region" description="Helical" evidence="5">
    <location>
        <begin position="90"/>
        <end position="109"/>
    </location>
</feature>
<proteinExistence type="predicted"/>
<evidence type="ECO:0000313" key="6">
    <source>
        <dbReference type="EMBL" id="SFB05934.1"/>
    </source>
</evidence>
<name>A0A1I0XYE5_9CLOT</name>
<evidence type="ECO:0000256" key="2">
    <source>
        <dbReference type="ARBA" id="ARBA00022692"/>
    </source>
</evidence>
<keyword evidence="4 5" id="KW-0472">Membrane</keyword>
<feature type="transmembrane region" description="Helical" evidence="5">
    <location>
        <begin position="63"/>
        <end position="84"/>
    </location>
</feature>
<evidence type="ECO:0000256" key="1">
    <source>
        <dbReference type="ARBA" id="ARBA00004141"/>
    </source>
</evidence>
<sequence>MIREINLYAKNSKGKIIHPLEKLILIAIALVFNGYTKNINFLILNIILFSFLSYRLRNPIKIVFKFMCIAILFFVMSSITLIFTYSIHEISIIFLRVLSGSIIISYLSLTTPLDDIIYVFYKIPIFKDLSDIAKSMERFLILIEDDFQITYKAIKSRGGFNGFKRGISDFGTMCGVVLKNLFHKWRDIDLGLNNRCYTGNISYIGIDFNLSKIRIGLIAIYFILSIIVISI</sequence>
<dbReference type="Proteomes" id="UP000198619">
    <property type="component" value="Unassembled WGS sequence"/>
</dbReference>
<dbReference type="CDD" id="cd16914">
    <property type="entry name" value="EcfT"/>
    <property type="match status" value="1"/>
</dbReference>
<dbReference type="GO" id="GO:0006824">
    <property type="term" value="P:cobalt ion transport"/>
    <property type="evidence" value="ECO:0007669"/>
    <property type="project" value="TreeGrafter"/>
</dbReference>
<dbReference type="RefSeq" id="WP_090040485.1">
    <property type="nucleotide sequence ID" value="NZ_FOKI01000010.1"/>
</dbReference>
<dbReference type="PANTHER" id="PTHR43723:SF1">
    <property type="entry name" value="COBALT TRANSPORT PROTEIN CBIQ"/>
    <property type="match status" value="1"/>
</dbReference>
<dbReference type="AlphaFoldDB" id="A0A1I0XYE5"/>
<keyword evidence="3 5" id="KW-1133">Transmembrane helix</keyword>
<dbReference type="Pfam" id="PF02361">
    <property type="entry name" value="CbiQ"/>
    <property type="match status" value="1"/>
</dbReference>
<dbReference type="EMBL" id="FOKI01000010">
    <property type="protein sequence ID" value="SFB05934.1"/>
    <property type="molecule type" value="Genomic_DNA"/>
</dbReference>
<dbReference type="InterPro" id="IPR052770">
    <property type="entry name" value="Cobalt_transport_CbiQ"/>
</dbReference>